<accession>A0A075MPA9</accession>
<name>A0A075MPA9_9ARCH</name>
<feature type="region of interest" description="Disordered" evidence="1">
    <location>
        <begin position="333"/>
        <end position="357"/>
    </location>
</feature>
<keyword evidence="2" id="KW-0472">Membrane</keyword>
<evidence type="ECO:0000256" key="2">
    <source>
        <dbReference type="SAM" id="Phobius"/>
    </source>
</evidence>
<keyword evidence="4" id="KW-1185">Reference proteome</keyword>
<feature type="transmembrane region" description="Helical" evidence="2">
    <location>
        <begin position="472"/>
        <end position="494"/>
    </location>
</feature>
<protein>
    <submittedName>
        <fullName evidence="3">Uncharacterized protein</fullName>
    </submittedName>
</protein>
<proteinExistence type="predicted"/>
<dbReference type="eggNOG" id="arCOG08812">
    <property type="taxonomic scope" value="Archaea"/>
</dbReference>
<feature type="compositionally biased region" description="Polar residues" evidence="1">
    <location>
        <begin position="347"/>
        <end position="357"/>
    </location>
</feature>
<evidence type="ECO:0000313" key="4">
    <source>
        <dbReference type="Proteomes" id="UP000028194"/>
    </source>
</evidence>
<sequence length="501" mass="54300">MLLFFHSITIKYAICGVERVNTGRGKLVALAFIAVLVLPTVLASQKAFADGLTQENLPPASFGDQQASLFVKINPPILTTESKQDAYLQFRLFDAKTNETIKFPTLNIAVYKGTDPNAKPLMQDFFQSENGLLTIKVKPQEGDVQVQGNREPFLNALKADPGGTVNISGPVLLDGGLYRIDVSVFGIKYPTNIFKDEDVKTFETALSVGDVYSQNVQSEGKTYPMSIISYYDKVEDFKFNAASKTYSWAMPFNWNTSRIQNAPNVFVHEEVRVPKSFTGVGDASAFDAKVNGKPIAGRMLAVDPFSDENNLILHFLINKNDILDMARNSPPSDGKMSFSFSPAGASEGQQTSGEISTDTGGIHALLNWTPGQLKAGAETKLDIQFVDAFAGTNISDQDVKYDLKIFDKNGKEVLAKTDQTAQGGKGEQAGLNFPADDTYRVEITVNGLVKQGQSPDLTRNGIARGIVVVPEFPAGAMVAVAGAIGAIVVAQRLMTTARKNK</sequence>
<dbReference type="Proteomes" id="UP000028194">
    <property type="component" value="Chromosome"/>
</dbReference>
<gene>
    <name evidence="3" type="ORF">NTE_01313</name>
</gene>
<dbReference type="AlphaFoldDB" id="A0A075MPA9"/>
<dbReference type="STRING" id="1459636.NTE_01313"/>
<keyword evidence="2" id="KW-1133">Transmembrane helix</keyword>
<dbReference type="EMBL" id="CP007174">
    <property type="protein sequence ID" value="AIF83381.1"/>
    <property type="molecule type" value="Genomic_DNA"/>
</dbReference>
<keyword evidence="2" id="KW-0812">Transmembrane</keyword>
<reference evidence="3 4" key="1">
    <citation type="journal article" date="2014" name="PLoS ONE">
        <title>Genome Sequence of Candidatus Nitrososphaera evergladensis from Group I.1b Enriched from Everglades Soil Reveals Novel Genomic Features of the Ammonia-Oxidizing Archaea.</title>
        <authorList>
            <person name="Zhalnina K.V."/>
            <person name="Dias R."/>
            <person name="Leonard M.T."/>
            <person name="Dorr de Quadros P."/>
            <person name="Camargo F.A."/>
            <person name="Drew J.C."/>
            <person name="Farmerie W.G."/>
            <person name="Daroub S.H."/>
            <person name="Triplett E.W."/>
        </authorList>
    </citation>
    <scope>NUCLEOTIDE SEQUENCE [LARGE SCALE GENOMIC DNA]</scope>
    <source>
        <strain evidence="3 4">SR1</strain>
    </source>
</reference>
<organism evidence="3 4">
    <name type="scientific">Candidatus Nitrososphaera evergladensis SR1</name>
    <dbReference type="NCBI Taxonomy" id="1459636"/>
    <lineage>
        <taxon>Archaea</taxon>
        <taxon>Nitrososphaerota</taxon>
        <taxon>Nitrososphaeria</taxon>
        <taxon>Nitrososphaerales</taxon>
        <taxon>Nitrososphaeraceae</taxon>
        <taxon>Nitrososphaera</taxon>
    </lineage>
</organism>
<evidence type="ECO:0000256" key="1">
    <source>
        <dbReference type="SAM" id="MobiDB-lite"/>
    </source>
</evidence>
<dbReference type="HOGENOM" id="CLU_034350_1_0_2"/>
<dbReference type="KEGG" id="nev:NTE_01313"/>
<evidence type="ECO:0000313" key="3">
    <source>
        <dbReference type="EMBL" id="AIF83381.1"/>
    </source>
</evidence>